<evidence type="ECO:0000256" key="1">
    <source>
        <dbReference type="ARBA" id="ARBA00004141"/>
    </source>
</evidence>
<dbReference type="GO" id="GO:0043831">
    <property type="term" value="F:thiosulfate dehydrogenase (quinone) activity"/>
    <property type="evidence" value="ECO:0007669"/>
    <property type="project" value="UniProtKB-EC"/>
</dbReference>
<feature type="transmembrane region" description="Helical" evidence="5">
    <location>
        <begin position="70"/>
        <end position="94"/>
    </location>
</feature>
<dbReference type="RefSeq" id="WP_204497762.1">
    <property type="nucleotide sequence ID" value="NZ_JAFBDR010000003.1"/>
</dbReference>
<evidence type="ECO:0000256" key="5">
    <source>
        <dbReference type="SAM" id="Phobius"/>
    </source>
</evidence>
<keyword evidence="6" id="KW-0560">Oxidoreductase</keyword>
<dbReference type="EMBL" id="JAFBDR010000003">
    <property type="protein sequence ID" value="MBM7570341.1"/>
    <property type="molecule type" value="Genomic_DNA"/>
</dbReference>
<keyword evidence="4 5" id="KW-0472">Membrane</keyword>
<protein>
    <submittedName>
        <fullName evidence="6">Thiosulfate dehydrogenase [quinone] large subunit</fullName>
        <ecNumber evidence="6">1.8.5.2</ecNumber>
    </submittedName>
</protein>
<evidence type="ECO:0000256" key="4">
    <source>
        <dbReference type="ARBA" id="ARBA00023136"/>
    </source>
</evidence>
<comment type="caution">
    <text evidence="6">The sequence shown here is derived from an EMBL/GenBank/DDBJ whole genome shotgun (WGS) entry which is preliminary data.</text>
</comment>
<keyword evidence="2 5" id="KW-0812">Transmembrane</keyword>
<dbReference type="PANTHER" id="PTHR39157">
    <property type="entry name" value="INTEGRAL MEMBRANE PROTEIN-RELATED"/>
    <property type="match status" value="1"/>
</dbReference>
<proteinExistence type="predicted"/>
<evidence type="ECO:0000256" key="2">
    <source>
        <dbReference type="ARBA" id="ARBA00022692"/>
    </source>
</evidence>
<dbReference type="InterPro" id="IPR032808">
    <property type="entry name" value="DoxX"/>
</dbReference>
<evidence type="ECO:0000313" key="7">
    <source>
        <dbReference type="Proteomes" id="UP001296943"/>
    </source>
</evidence>
<sequence length="174" mass="18984">MFVQLLRKNNVVAGVLAVIRIYIGYAWLTAGWGKVTGGFDATGFIQGSIGKATGDHPAVQGWWAAFLENVALPGATVFSFLVAWGELLVGIALILGLFTNFAALMGIVMNFAFIFSGTISTNGQMILLTIFLLVAGYNAGRYGLDRYVIPFIRNYRKVHKPGRTRRFDETAEAN</sequence>
<feature type="transmembrane region" description="Helical" evidence="5">
    <location>
        <begin position="12"/>
        <end position="30"/>
    </location>
</feature>
<keyword evidence="7" id="KW-1185">Reference proteome</keyword>
<name>A0ABS2MWS2_9BACI</name>
<keyword evidence="3 5" id="KW-1133">Transmembrane helix</keyword>
<feature type="transmembrane region" description="Helical" evidence="5">
    <location>
        <begin position="125"/>
        <end position="144"/>
    </location>
</feature>
<dbReference type="EC" id="1.8.5.2" evidence="6"/>
<accession>A0ABS2MWS2</accession>
<evidence type="ECO:0000313" key="6">
    <source>
        <dbReference type="EMBL" id="MBM7570341.1"/>
    </source>
</evidence>
<organism evidence="6 7">
    <name type="scientific">Aquibacillus albus</name>
    <dbReference type="NCBI Taxonomy" id="1168171"/>
    <lineage>
        <taxon>Bacteria</taxon>
        <taxon>Bacillati</taxon>
        <taxon>Bacillota</taxon>
        <taxon>Bacilli</taxon>
        <taxon>Bacillales</taxon>
        <taxon>Bacillaceae</taxon>
        <taxon>Aquibacillus</taxon>
    </lineage>
</organism>
<evidence type="ECO:0000256" key="3">
    <source>
        <dbReference type="ARBA" id="ARBA00022989"/>
    </source>
</evidence>
<comment type="subcellular location">
    <subcellularLocation>
        <location evidence="1">Membrane</location>
        <topology evidence="1">Multi-pass membrane protein</topology>
    </subcellularLocation>
</comment>
<dbReference type="PANTHER" id="PTHR39157:SF1">
    <property type="entry name" value="DOXX FAMILY PROTEIN"/>
    <property type="match status" value="1"/>
</dbReference>
<dbReference type="Proteomes" id="UP001296943">
    <property type="component" value="Unassembled WGS sequence"/>
</dbReference>
<dbReference type="Pfam" id="PF07681">
    <property type="entry name" value="DoxX"/>
    <property type="match status" value="1"/>
</dbReference>
<gene>
    <name evidence="6" type="ORF">JOC48_000819</name>
</gene>
<reference evidence="6 7" key="1">
    <citation type="submission" date="2021-01" db="EMBL/GenBank/DDBJ databases">
        <title>Genomic Encyclopedia of Type Strains, Phase IV (KMG-IV): sequencing the most valuable type-strain genomes for metagenomic binning, comparative biology and taxonomic classification.</title>
        <authorList>
            <person name="Goeker M."/>
        </authorList>
    </citation>
    <scope>NUCLEOTIDE SEQUENCE [LARGE SCALE GENOMIC DNA]</scope>
    <source>
        <strain evidence="6 7">DSM 23711</strain>
    </source>
</reference>